<evidence type="ECO:0000256" key="3">
    <source>
        <dbReference type="ARBA" id="ARBA00022989"/>
    </source>
</evidence>
<name>H6SSM1_PARPM</name>
<evidence type="ECO:0000256" key="1">
    <source>
        <dbReference type="ARBA" id="ARBA00022475"/>
    </source>
</evidence>
<comment type="similarity">
    <text evidence="5">Belongs to the YciB family.</text>
</comment>
<keyword evidence="5" id="KW-0997">Cell inner membrane</keyword>
<keyword evidence="7" id="KW-1185">Reference proteome</keyword>
<dbReference type="eggNOG" id="COG2917">
    <property type="taxonomic scope" value="Bacteria"/>
</dbReference>
<dbReference type="NCBIfam" id="NF001323">
    <property type="entry name" value="PRK00259.1-1"/>
    <property type="match status" value="1"/>
</dbReference>
<dbReference type="PATRIC" id="fig|1150469.3.peg.1435"/>
<proteinExistence type="inferred from homology"/>
<feature type="transmembrane region" description="Helical" evidence="5">
    <location>
        <begin position="124"/>
        <end position="144"/>
    </location>
</feature>
<keyword evidence="4 5" id="KW-0472">Membrane</keyword>
<accession>H6SSM1</accession>
<evidence type="ECO:0000256" key="5">
    <source>
        <dbReference type="HAMAP-Rule" id="MF_00189"/>
    </source>
</evidence>
<dbReference type="NCBIfam" id="TIGR00997">
    <property type="entry name" value="ispZ"/>
    <property type="match status" value="1"/>
</dbReference>
<dbReference type="AlphaFoldDB" id="H6SSM1"/>
<protein>
    <recommendedName>
        <fullName evidence="5">Inner membrane-spanning protein YciB</fullName>
    </recommendedName>
</protein>
<evidence type="ECO:0000256" key="2">
    <source>
        <dbReference type="ARBA" id="ARBA00022692"/>
    </source>
</evidence>
<reference evidence="6 7" key="1">
    <citation type="submission" date="2012-02" db="EMBL/GenBank/DDBJ databases">
        <title>Shotgun genome sequence of Phaeospirillum photometricum DSM 122.</title>
        <authorList>
            <person name="Duquesne K."/>
            <person name="Sturgis J."/>
        </authorList>
    </citation>
    <scope>NUCLEOTIDE SEQUENCE [LARGE SCALE GENOMIC DNA]</scope>
    <source>
        <strain evidence="7">DSM122</strain>
    </source>
</reference>
<dbReference type="InterPro" id="IPR006008">
    <property type="entry name" value="YciB"/>
</dbReference>
<dbReference type="OrthoDB" id="9788219at2"/>
<keyword evidence="2 5" id="KW-0812">Transmembrane</keyword>
<dbReference type="PANTHER" id="PTHR36917:SF1">
    <property type="entry name" value="INNER MEMBRANE-SPANNING PROTEIN YCIB"/>
    <property type="match status" value="1"/>
</dbReference>
<keyword evidence="1 5" id="KW-1003">Cell membrane</keyword>
<feature type="transmembrane region" description="Helical" evidence="5">
    <location>
        <begin position="150"/>
        <end position="172"/>
    </location>
</feature>
<dbReference type="PANTHER" id="PTHR36917">
    <property type="entry name" value="INTRACELLULAR SEPTATION PROTEIN A-RELATED"/>
    <property type="match status" value="1"/>
</dbReference>
<dbReference type="Proteomes" id="UP000033220">
    <property type="component" value="Chromosome DSM 122"/>
</dbReference>
<sequence>MNQLAKLALEAGPLVVFFVANATTTLVTATAVFVAATVVSLVLSWLVLRKVPVMPLVGGVFVVIFGGLTVFLGDELFIKIKPTVVNLLFATLLVAGLATGRLFLKLALGTAFALSDEGWRRLTWRWVFFFVVLAALNEVVWRSFDSDTWVAFKVWGIMPLTLVFSLLQLPLINRYQTTEESV</sequence>
<feature type="transmembrane region" description="Helical" evidence="5">
    <location>
        <begin position="53"/>
        <end position="72"/>
    </location>
</feature>
<dbReference type="HOGENOM" id="CLU_089554_1_1_5"/>
<evidence type="ECO:0000256" key="4">
    <source>
        <dbReference type="ARBA" id="ARBA00023136"/>
    </source>
</evidence>
<organism evidence="6 7">
    <name type="scientific">Pararhodospirillum photometricum DSM 122</name>
    <dbReference type="NCBI Taxonomy" id="1150469"/>
    <lineage>
        <taxon>Bacteria</taxon>
        <taxon>Pseudomonadati</taxon>
        <taxon>Pseudomonadota</taxon>
        <taxon>Alphaproteobacteria</taxon>
        <taxon>Rhodospirillales</taxon>
        <taxon>Rhodospirillaceae</taxon>
        <taxon>Pararhodospirillum</taxon>
    </lineage>
</organism>
<keyword evidence="3 5" id="KW-1133">Transmembrane helix</keyword>
<evidence type="ECO:0000313" key="6">
    <source>
        <dbReference type="EMBL" id="CCG07900.1"/>
    </source>
</evidence>
<comment type="subcellular location">
    <subcellularLocation>
        <location evidence="5">Cell inner membrane</location>
        <topology evidence="5">Multi-pass membrane protein</topology>
    </subcellularLocation>
</comment>
<dbReference type="STRING" id="1150469.RSPPHO_01274"/>
<dbReference type="GO" id="GO:0005886">
    <property type="term" value="C:plasma membrane"/>
    <property type="evidence" value="ECO:0007669"/>
    <property type="project" value="UniProtKB-SubCell"/>
</dbReference>
<dbReference type="EMBL" id="HE663493">
    <property type="protein sequence ID" value="CCG07900.1"/>
    <property type="molecule type" value="Genomic_DNA"/>
</dbReference>
<dbReference type="RefSeq" id="WP_014414539.1">
    <property type="nucleotide sequence ID" value="NC_017059.1"/>
</dbReference>
<evidence type="ECO:0000313" key="7">
    <source>
        <dbReference type="Proteomes" id="UP000033220"/>
    </source>
</evidence>
<dbReference type="KEGG" id="rpm:RSPPHO_01274"/>
<feature type="transmembrane region" description="Helical" evidence="5">
    <location>
        <begin position="84"/>
        <end position="104"/>
    </location>
</feature>
<feature type="transmembrane region" description="Helical" evidence="5">
    <location>
        <begin position="15"/>
        <end position="46"/>
    </location>
</feature>
<dbReference type="HAMAP" id="MF_00189">
    <property type="entry name" value="YciB"/>
    <property type="match status" value="1"/>
</dbReference>
<gene>
    <name evidence="5" type="primary">yciB</name>
    <name evidence="6" type="ORF">RSPPHO_01274</name>
</gene>
<dbReference type="Pfam" id="PF04279">
    <property type="entry name" value="IspA"/>
    <property type="match status" value="1"/>
</dbReference>
<comment type="function">
    <text evidence="5">Plays a role in cell envelope biogenesis, maintenance of cell envelope integrity and membrane homeostasis.</text>
</comment>